<organism evidence="2 3">
    <name type="scientific">Uncinula necator</name>
    <name type="common">Grape powdery mildew</name>
    <dbReference type="NCBI Taxonomy" id="52586"/>
    <lineage>
        <taxon>Eukaryota</taxon>
        <taxon>Fungi</taxon>
        <taxon>Dikarya</taxon>
        <taxon>Ascomycota</taxon>
        <taxon>Pezizomycotina</taxon>
        <taxon>Leotiomycetes</taxon>
        <taxon>Erysiphales</taxon>
        <taxon>Erysiphaceae</taxon>
        <taxon>Erysiphe</taxon>
    </lineage>
</organism>
<keyword evidence="3" id="KW-1185">Reference proteome</keyword>
<reference evidence="2 3" key="1">
    <citation type="journal article" date="2014" name="BMC Genomics">
        <title>Adaptive genomic structural variation in the grape powdery mildew pathogen, Erysiphe necator.</title>
        <authorList>
            <person name="Jones L."/>
            <person name="Riaz S."/>
            <person name="Morales-Cruz A."/>
            <person name="Amrine K.C."/>
            <person name="McGuire B."/>
            <person name="Gubler W.D."/>
            <person name="Walker M.A."/>
            <person name="Cantu D."/>
        </authorList>
    </citation>
    <scope>NUCLEOTIDE SEQUENCE [LARGE SCALE GENOMIC DNA]</scope>
    <source>
        <strain evidence="3">c</strain>
    </source>
</reference>
<accession>A0A0B1P4E3</accession>
<name>A0A0B1P4E3_UNCNE</name>
<dbReference type="EMBL" id="JNVN01002809">
    <property type="protein sequence ID" value="KHJ31544.1"/>
    <property type="molecule type" value="Genomic_DNA"/>
</dbReference>
<feature type="region of interest" description="Disordered" evidence="1">
    <location>
        <begin position="18"/>
        <end position="51"/>
    </location>
</feature>
<dbReference type="HOGENOM" id="CLU_018153_3_1_1"/>
<gene>
    <name evidence="2" type="ORF">EV44_g3812</name>
</gene>
<evidence type="ECO:0000313" key="2">
    <source>
        <dbReference type="EMBL" id="KHJ31544.1"/>
    </source>
</evidence>
<protein>
    <submittedName>
        <fullName evidence="2">Uncharacterized protein</fullName>
    </submittedName>
</protein>
<dbReference type="Proteomes" id="UP000030854">
    <property type="component" value="Unassembled WGS sequence"/>
</dbReference>
<sequence length="134" mass="14524">MAFKAFLRQAIANFAAANSSPAPPLISSHTRPNKGKGNPNNKDKKSNKALIATPHIVPTPVLNRRKTHEVALPKTPPTNNNTWGTVARNSHKKASVVVGEKTHAFPLTKAAQRQSSMDKIATSGSDKRLFVRLL</sequence>
<comment type="caution">
    <text evidence="2">The sequence shown here is derived from an EMBL/GenBank/DDBJ whole genome shotgun (WGS) entry which is preliminary data.</text>
</comment>
<evidence type="ECO:0000313" key="3">
    <source>
        <dbReference type="Proteomes" id="UP000030854"/>
    </source>
</evidence>
<proteinExistence type="predicted"/>
<evidence type="ECO:0000256" key="1">
    <source>
        <dbReference type="SAM" id="MobiDB-lite"/>
    </source>
</evidence>
<feature type="compositionally biased region" description="Low complexity" evidence="1">
    <location>
        <begin position="18"/>
        <end position="28"/>
    </location>
</feature>
<dbReference type="AlphaFoldDB" id="A0A0B1P4E3"/>